<dbReference type="EMBL" id="JASNJE010000015">
    <property type="protein sequence ID" value="MDK3074090.1"/>
    <property type="molecule type" value="Genomic_DNA"/>
</dbReference>
<evidence type="ECO:0000313" key="2">
    <source>
        <dbReference type="Proteomes" id="UP001227126"/>
    </source>
</evidence>
<organism evidence="1 2">
    <name type="scientific">Sedimentitalea xiamensis</name>
    <dbReference type="NCBI Taxonomy" id="3050037"/>
    <lineage>
        <taxon>Bacteria</taxon>
        <taxon>Pseudomonadati</taxon>
        <taxon>Pseudomonadota</taxon>
        <taxon>Alphaproteobacteria</taxon>
        <taxon>Rhodobacterales</taxon>
        <taxon>Paracoccaceae</taxon>
        <taxon>Sedimentitalea</taxon>
    </lineage>
</organism>
<comment type="caution">
    <text evidence="1">The sequence shown here is derived from an EMBL/GenBank/DDBJ whole genome shotgun (WGS) entry which is preliminary data.</text>
</comment>
<proteinExistence type="predicted"/>
<reference evidence="1 2" key="1">
    <citation type="submission" date="2023-05" db="EMBL/GenBank/DDBJ databases">
        <title>Sedimentitalea sp. nov. JM2-8.</title>
        <authorList>
            <person name="Huang J."/>
        </authorList>
    </citation>
    <scope>NUCLEOTIDE SEQUENCE [LARGE SCALE GENOMIC DNA]</scope>
    <source>
        <strain evidence="1 2">JM2-8</strain>
    </source>
</reference>
<name>A0ABT7FGH9_9RHOB</name>
<accession>A0ABT7FGH9</accession>
<gene>
    <name evidence="1" type="ORF">QO034_13290</name>
</gene>
<keyword evidence="2" id="KW-1185">Reference proteome</keyword>
<dbReference type="RefSeq" id="WP_284486024.1">
    <property type="nucleotide sequence ID" value="NZ_JASNJE010000015.1"/>
</dbReference>
<evidence type="ECO:0000313" key="1">
    <source>
        <dbReference type="EMBL" id="MDK3074090.1"/>
    </source>
</evidence>
<protein>
    <submittedName>
        <fullName evidence="1">Uncharacterized protein</fullName>
    </submittedName>
</protein>
<dbReference type="Proteomes" id="UP001227126">
    <property type="component" value="Unassembled WGS sequence"/>
</dbReference>
<sequence length="87" mass="9535">MTQIDARTAQRTDGPHQPLTVRLALHDAMNTALTHPGANLTIDQALGPDGSPVDLKTLQITVAQITPDDWKIVTSRRSGALEIWRVR</sequence>